<name>A0A8S2CV60_9BILA</name>
<dbReference type="EMBL" id="CAJNOK010001433">
    <property type="protein sequence ID" value="CAF0811785.1"/>
    <property type="molecule type" value="Genomic_DNA"/>
</dbReference>
<evidence type="ECO:0000313" key="3">
    <source>
        <dbReference type="Proteomes" id="UP000677228"/>
    </source>
</evidence>
<dbReference type="EMBL" id="CAJOBA010001433">
    <property type="protein sequence ID" value="CAF3595664.1"/>
    <property type="molecule type" value="Genomic_DNA"/>
</dbReference>
<reference evidence="1" key="1">
    <citation type="submission" date="2021-02" db="EMBL/GenBank/DDBJ databases">
        <authorList>
            <person name="Nowell W R."/>
        </authorList>
    </citation>
    <scope>NUCLEOTIDE SEQUENCE</scope>
</reference>
<evidence type="ECO:0000313" key="1">
    <source>
        <dbReference type="EMBL" id="CAF0811785.1"/>
    </source>
</evidence>
<dbReference type="AlphaFoldDB" id="A0A8S2CV60"/>
<dbReference type="Proteomes" id="UP000677228">
    <property type="component" value="Unassembled WGS sequence"/>
</dbReference>
<dbReference type="Proteomes" id="UP000682733">
    <property type="component" value="Unassembled WGS sequence"/>
</dbReference>
<protein>
    <submittedName>
        <fullName evidence="1">Uncharacterized protein</fullName>
    </submittedName>
</protein>
<evidence type="ECO:0000313" key="2">
    <source>
        <dbReference type="EMBL" id="CAF3595664.1"/>
    </source>
</evidence>
<gene>
    <name evidence="1" type="ORF">OVA965_LOCUS5186</name>
    <name evidence="2" type="ORF">TMI583_LOCUS5184</name>
</gene>
<accession>A0A8S2CV60</accession>
<sequence>MPECALPLPLYPVYAGLTVEPVEAVNIGLEPIGLELAKLELIELDTTELEPVEPELVKLEPMELETIGLEPIELELVKLEFIGLEPVEPELLKLEPMELDTTELEPVEPELVKLELMELETIGLEPIELELVKLEFIGLEPVGLEPVEPELVKLEFIGLEPVGLEPVEPELVKLELMELETIGLEPIELELAGLVSRVAVTPDTFCDDVITELVLLIGIFDIKPSVGINRLELVCDGVIVCVVVINDGTKLDVVGCAISVTEDVCSGDDGRTVVELDCEMVITVEPIPTPLVTVWVFVSEVGVSTMQEKTRWLRHVTPLPQCDSAIKLFYFVSLTVLERKHV</sequence>
<organism evidence="1 3">
    <name type="scientific">Didymodactylos carnosus</name>
    <dbReference type="NCBI Taxonomy" id="1234261"/>
    <lineage>
        <taxon>Eukaryota</taxon>
        <taxon>Metazoa</taxon>
        <taxon>Spiralia</taxon>
        <taxon>Gnathifera</taxon>
        <taxon>Rotifera</taxon>
        <taxon>Eurotatoria</taxon>
        <taxon>Bdelloidea</taxon>
        <taxon>Philodinida</taxon>
        <taxon>Philodinidae</taxon>
        <taxon>Didymodactylos</taxon>
    </lineage>
</organism>
<proteinExistence type="predicted"/>
<comment type="caution">
    <text evidence="1">The sequence shown here is derived from an EMBL/GenBank/DDBJ whole genome shotgun (WGS) entry which is preliminary data.</text>
</comment>